<evidence type="ECO:0000313" key="1">
    <source>
        <dbReference type="EMBL" id="KAH3784809.1"/>
    </source>
</evidence>
<reference evidence="1" key="2">
    <citation type="submission" date="2020-11" db="EMBL/GenBank/DDBJ databases">
        <authorList>
            <person name="McCartney M.A."/>
            <person name="Auch B."/>
            <person name="Kono T."/>
            <person name="Mallez S."/>
            <person name="Becker A."/>
            <person name="Gohl D.M."/>
            <person name="Silverstein K.A.T."/>
            <person name="Koren S."/>
            <person name="Bechman K.B."/>
            <person name="Herman A."/>
            <person name="Abrahante J.E."/>
            <person name="Garbe J."/>
        </authorList>
    </citation>
    <scope>NUCLEOTIDE SEQUENCE</scope>
    <source>
        <strain evidence="1">Duluth1</strain>
        <tissue evidence="1">Whole animal</tissue>
    </source>
</reference>
<dbReference type="AlphaFoldDB" id="A0A9D4EQ66"/>
<proteinExistence type="predicted"/>
<protein>
    <submittedName>
        <fullName evidence="1">Uncharacterized protein</fullName>
    </submittedName>
</protein>
<dbReference type="Proteomes" id="UP000828390">
    <property type="component" value="Unassembled WGS sequence"/>
</dbReference>
<reference evidence="1" key="1">
    <citation type="journal article" date="2019" name="bioRxiv">
        <title>The Genome of the Zebra Mussel, Dreissena polymorpha: A Resource for Invasive Species Research.</title>
        <authorList>
            <person name="McCartney M.A."/>
            <person name="Auch B."/>
            <person name="Kono T."/>
            <person name="Mallez S."/>
            <person name="Zhang Y."/>
            <person name="Obille A."/>
            <person name="Becker A."/>
            <person name="Abrahante J.E."/>
            <person name="Garbe J."/>
            <person name="Badalamenti J.P."/>
            <person name="Herman A."/>
            <person name="Mangelson H."/>
            <person name="Liachko I."/>
            <person name="Sullivan S."/>
            <person name="Sone E.D."/>
            <person name="Koren S."/>
            <person name="Silverstein K.A.T."/>
            <person name="Beckman K.B."/>
            <person name="Gohl D.M."/>
        </authorList>
    </citation>
    <scope>NUCLEOTIDE SEQUENCE</scope>
    <source>
        <strain evidence="1">Duluth1</strain>
        <tissue evidence="1">Whole animal</tissue>
    </source>
</reference>
<evidence type="ECO:0000313" key="2">
    <source>
        <dbReference type="Proteomes" id="UP000828390"/>
    </source>
</evidence>
<keyword evidence="2" id="KW-1185">Reference proteome</keyword>
<comment type="caution">
    <text evidence="1">The sequence shown here is derived from an EMBL/GenBank/DDBJ whole genome shotgun (WGS) entry which is preliminary data.</text>
</comment>
<sequence length="62" mass="7127">MQGRDYTTLADRGPMENHYDHLADLDVHASQYYENDEIVRETSLQTNVPQYRAPLSAPTMVT</sequence>
<name>A0A9D4EQ66_DREPO</name>
<dbReference type="EMBL" id="JAIWYP010000008">
    <property type="protein sequence ID" value="KAH3784809.1"/>
    <property type="molecule type" value="Genomic_DNA"/>
</dbReference>
<accession>A0A9D4EQ66</accession>
<gene>
    <name evidence="1" type="ORF">DPMN_162880</name>
</gene>
<organism evidence="1 2">
    <name type="scientific">Dreissena polymorpha</name>
    <name type="common">Zebra mussel</name>
    <name type="synonym">Mytilus polymorpha</name>
    <dbReference type="NCBI Taxonomy" id="45954"/>
    <lineage>
        <taxon>Eukaryota</taxon>
        <taxon>Metazoa</taxon>
        <taxon>Spiralia</taxon>
        <taxon>Lophotrochozoa</taxon>
        <taxon>Mollusca</taxon>
        <taxon>Bivalvia</taxon>
        <taxon>Autobranchia</taxon>
        <taxon>Heteroconchia</taxon>
        <taxon>Euheterodonta</taxon>
        <taxon>Imparidentia</taxon>
        <taxon>Neoheterodontei</taxon>
        <taxon>Myida</taxon>
        <taxon>Dreissenoidea</taxon>
        <taxon>Dreissenidae</taxon>
        <taxon>Dreissena</taxon>
    </lineage>
</organism>